<comment type="caution">
    <text evidence="1">The sequence shown here is derived from an EMBL/GenBank/DDBJ whole genome shotgun (WGS) entry which is preliminary data.</text>
</comment>
<evidence type="ECO:0000313" key="1">
    <source>
        <dbReference type="EMBL" id="KKL56117.1"/>
    </source>
</evidence>
<proteinExistence type="predicted"/>
<gene>
    <name evidence="1" type="ORF">LCGC14_2248610</name>
</gene>
<dbReference type="EMBL" id="LAZR01030605">
    <property type="protein sequence ID" value="KKL56117.1"/>
    <property type="molecule type" value="Genomic_DNA"/>
</dbReference>
<dbReference type="AlphaFoldDB" id="A0A0F9FY78"/>
<feature type="non-terminal residue" evidence="1">
    <location>
        <position position="280"/>
    </location>
</feature>
<organism evidence="1">
    <name type="scientific">marine sediment metagenome</name>
    <dbReference type="NCBI Taxonomy" id="412755"/>
    <lineage>
        <taxon>unclassified sequences</taxon>
        <taxon>metagenomes</taxon>
        <taxon>ecological metagenomes</taxon>
    </lineage>
</organism>
<reference evidence="1" key="1">
    <citation type="journal article" date="2015" name="Nature">
        <title>Complex archaea that bridge the gap between prokaryotes and eukaryotes.</title>
        <authorList>
            <person name="Spang A."/>
            <person name="Saw J.H."/>
            <person name="Jorgensen S.L."/>
            <person name="Zaremba-Niedzwiedzka K."/>
            <person name="Martijn J."/>
            <person name="Lind A.E."/>
            <person name="van Eijk R."/>
            <person name="Schleper C."/>
            <person name="Guy L."/>
            <person name="Ettema T.J."/>
        </authorList>
    </citation>
    <scope>NUCLEOTIDE SEQUENCE</scope>
</reference>
<protein>
    <submittedName>
        <fullName evidence="1">Uncharacterized protein</fullName>
    </submittedName>
</protein>
<name>A0A0F9FY78_9ZZZZ</name>
<sequence length="280" mass="32336">MLEFYVAEQLHDDIREEMANIIPAGSFYLQTLEEMVPRSINDTDFVLITDTAAPVDIWINGRLVKTHIPRGQRDIVPLPLFEPPASNAIKVENGIDAPVSLTVVATYMVTWMDALAQQYYEVAGRITDKYFNLWTSPWSTFIIEWLIPWKKELPDVRSFRSMSLKMAANTLFGESGLDGGVRDFSSVFTSTTPVVVESANPTIWQPETHQPYTSGDDLLAWDFHVWMPNLCLHRWHAFIKYIQNTNKYDFVRFDENVVMLRQRGSEWYQQHLFDNTGQSC</sequence>
<accession>A0A0F9FY78</accession>